<evidence type="ECO:0000256" key="1">
    <source>
        <dbReference type="PROSITE-ProRule" id="PRU01251"/>
    </source>
</evidence>
<reference evidence="4" key="1">
    <citation type="journal article" date="2019" name="Int. J. Syst. Evol. Microbiol.">
        <title>The Global Catalogue of Microorganisms (GCM) 10K type strain sequencing project: providing services to taxonomists for standard genome sequencing and annotation.</title>
        <authorList>
            <consortium name="The Broad Institute Genomics Platform"/>
            <consortium name="The Broad Institute Genome Sequencing Center for Infectious Disease"/>
            <person name="Wu L."/>
            <person name="Ma J."/>
        </authorList>
    </citation>
    <scope>NUCLEOTIDE SEQUENCE [LARGE SCALE GENOMIC DNA]</scope>
    <source>
        <strain evidence="4">JCM 31202</strain>
    </source>
</reference>
<dbReference type="Gene3D" id="1.10.1780.10">
    <property type="entry name" value="Clp, N-terminal domain"/>
    <property type="match status" value="2"/>
</dbReference>
<dbReference type="PROSITE" id="PS51903">
    <property type="entry name" value="CLP_R"/>
    <property type="match status" value="1"/>
</dbReference>
<keyword evidence="1" id="KW-0677">Repeat</keyword>
<accession>A0ABW3EKW8</accession>
<evidence type="ECO:0000313" key="3">
    <source>
        <dbReference type="EMBL" id="MFD0900092.1"/>
    </source>
</evidence>
<gene>
    <name evidence="3" type="ORF">ACFQ11_06785</name>
</gene>
<name>A0ABW3EKW8_9ACTN</name>
<keyword evidence="4" id="KW-1185">Reference proteome</keyword>
<protein>
    <submittedName>
        <fullName evidence="3">Clp protease N-terminal domain-containing protein</fullName>
    </submittedName>
</protein>
<evidence type="ECO:0000259" key="2">
    <source>
        <dbReference type="PROSITE" id="PS51903"/>
    </source>
</evidence>
<dbReference type="SUPFAM" id="SSF81923">
    <property type="entry name" value="Double Clp-N motif"/>
    <property type="match status" value="2"/>
</dbReference>
<comment type="caution">
    <text evidence="3">The sequence shown here is derived from an EMBL/GenBank/DDBJ whole genome shotgun (WGS) entry which is preliminary data.</text>
</comment>
<dbReference type="Pfam" id="PF02861">
    <property type="entry name" value="Clp_N"/>
    <property type="match status" value="1"/>
</dbReference>
<dbReference type="InterPro" id="IPR004176">
    <property type="entry name" value="Clp_R_N"/>
</dbReference>
<dbReference type="EMBL" id="JBHTJA010000008">
    <property type="protein sequence ID" value="MFD0900092.1"/>
    <property type="molecule type" value="Genomic_DNA"/>
</dbReference>
<feature type="domain" description="Clp R" evidence="2">
    <location>
        <begin position="90"/>
        <end position="235"/>
    </location>
</feature>
<sequence>MGEVNLQDLVTAVQQRADSDDPLELLAAAVAAAAEASTAADALIEHYVGAARAAGVSWTLIGERLGVSKQAARQKFADRLQVDDQIADAAENLAMVPRLQACLQVAQTAADADGSAAGTHHLLLGLLHGGVSAGVLDRLGVTRGKVREAAARLLEPATIATGDGTERRVVGDGEAEQAIAAARRLAARRGHTQLRCEHLLFSLATDPGSAARRVLDDLGTDIPRLKKDLQEWVAPVQRRHRRIGKSTGRACSFCGCTDLGPLVAGPGVWICGNCAQTAIDILRAEPRGARTG</sequence>
<evidence type="ECO:0000313" key="4">
    <source>
        <dbReference type="Proteomes" id="UP001596972"/>
    </source>
</evidence>
<dbReference type="GO" id="GO:0008233">
    <property type="term" value="F:peptidase activity"/>
    <property type="evidence" value="ECO:0007669"/>
    <property type="project" value="UniProtKB-KW"/>
</dbReference>
<dbReference type="Gene3D" id="6.20.220.10">
    <property type="entry name" value="ClpX chaperone, C4-type zinc finger domain"/>
    <property type="match status" value="1"/>
</dbReference>
<dbReference type="Proteomes" id="UP001596972">
    <property type="component" value="Unassembled WGS sequence"/>
</dbReference>
<dbReference type="GO" id="GO:0006508">
    <property type="term" value="P:proteolysis"/>
    <property type="evidence" value="ECO:0007669"/>
    <property type="project" value="UniProtKB-KW"/>
</dbReference>
<proteinExistence type="predicted"/>
<dbReference type="SMART" id="SM00994">
    <property type="entry name" value="zf-C4_ClpX"/>
    <property type="match status" value="1"/>
</dbReference>
<dbReference type="InterPro" id="IPR010603">
    <property type="entry name" value="Znf_CppX_C4"/>
</dbReference>
<dbReference type="InterPro" id="IPR036628">
    <property type="entry name" value="Clp_N_dom_sf"/>
</dbReference>
<dbReference type="Pfam" id="PF06689">
    <property type="entry name" value="zf-C4_ClpX"/>
    <property type="match status" value="1"/>
</dbReference>
<keyword evidence="3" id="KW-0378">Hydrolase</keyword>
<keyword evidence="3" id="KW-0645">Protease</keyword>
<dbReference type="InterPro" id="IPR038366">
    <property type="entry name" value="Znf_CppX_C4_sf"/>
</dbReference>
<dbReference type="RefSeq" id="WP_378297016.1">
    <property type="nucleotide sequence ID" value="NZ_JBHTJA010000008.1"/>
</dbReference>
<organism evidence="3 4">
    <name type="scientific">Actinomadura sediminis</name>
    <dbReference type="NCBI Taxonomy" id="1038904"/>
    <lineage>
        <taxon>Bacteria</taxon>
        <taxon>Bacillati</taxon>
        <taxon>Actinomycetota</taxon>
        <taxon>Actinomycetes</taxon>
        <taxon>Streptosporangiales</taxon>
        <taxon>Thermomonosporaceae</taxon>
        <taxon>Actinomadura</taxon>
    </lineage>
</organism>